<dbReference type="GO" id="GO:0003677">
    <property type="term" value="F:DNA binding"/>
    <property type="evidence" value="ECO:0007669"/>
    <property type="project" value="UniProtKB-KW"/>
</dbReference>
<evidence type="ECO:0000259" key="8">
    <source>
        <dbReference type="Pfam" id="PF01316"/>
    </source>
</evidence>
<dbReference type="InterPro" id="IPR036390">
    <property type="entry name" value="WH_DNA-bd_sf"/>
</dbReference>
<dbReference type="InterPro" id="IPR036388">
    <property type="entry name" value="WH-like_DNA-bd_sf"/>
</dbReference>
<evidence type="ECO:0000256" key="2">
    <source>
        <dbReference type="ARBA" id="ARBA00008316"/>
    </source>
</evidence>
<dbReference type="PANTHER" id="PTHR34471:SF1">
    <property type="entry name" value="ARGININE REPRESSOR"/>
    <property type="match status" value="1"/>
</dbReference>
<feature type="domain" description="Arginine repressor C-terminal" evidence="9">
    <location>
        <begin position="81"/>
        <end position="143"/>
    </location>
</feature>
<dbReference type="GO" id="GO:0051259">
    <property type="term" value="P:protein complex oligomerization"/>
    <property type="evidence" value="ECO:0007669"/>
    <property type="project" value="InterPro"/>
</dbReference>
<feature type="domain" description="Arginine repressor DNA-binding" evidence="8">
    <location>
        <begin position="5"/>
        <end position="64"/>
    </location>
</feature>
<sequence>MPSDKQKRRSIILHIISGGPIASQQQLLEKLRRRGVRTTQATVSRDIRELGLVKVADSANGYRYLPGGAGHGGPAPIAEGVVYSITASSNLLVVRTRPGHAQSVAAGIDSLGWSDILGTVGGDDTVLIILAGAEKAAGIGKRLGQFFALR</sequence>
<dbReference type="EMBL" id="MFIV01000240">
    <property type="protein sequence ID" value="OGF97130.1"/>
    <property type="molecule type" value="Genomic_DNA"/>
</dbReference>
<comment type="caution">
    <text evidence="10">The sequence shown here is derived from an EMBL/GenBank/DDBJ whole genome shotgun (WGS) entry which is preliminary data.</text>
</comment>
<dbReference type="Pfam" id="PF01316">
    <property type="entry name" value="Arg_repressor"/>
    <property type="match status" value="1"/>
</dbReference>
<keyword evidence="5 7" id="KW-0238">DNA-binding</keyword>
<evidence type="ECO:0000256" key="5">
    <source>
        <dbReference type="ARBA" id="ARBA00023125"/>
    </source>
</evidence>
<evidence type="ECO:0000256" key="7">
    <source>
        <dbReference type="HAMAP-Rule" id="MF_00173"/>
    </source>
</evidence>
<comment type="similarity">
    <text evidence="2 7">Belongs to the ArgR family.</text>
</comment>
<evidence type="ECO:0000259" key="9">
    <source>
        <dbReference type="Pfam" id="PF02863"/>
    </source>
</evidence>
<keyword evidence="7" id="KW-0678">Repressor</keyword>
<comment type="pathway">
    <text evidence="7">Amino-acid biosynthesis; L-arginine biosynthesis [regulation].</text>
</comment>
<evidence type="ECO:0000313" key="11">
    <source>
        <dbReference type="Proteomes" id="UP000176992"/>
    </source>
</evidence>
<keyword evidence="7" id="KW-0028">Amino-acid biosynthesis</keyword>
<proteinExistence type="inferred from homology"/>
<dbReference type="GO" id="GO:0006526">
    <property type="term" value="P:L-arginine biosynthetic process"/>
    <property type="evidence" value="ECO:0007669"/>
    <property type="project" value="UniProtKB-UniPathway"/>
</dbReference>
<dbReference type="PANTHER" id="PTHR34471">
    <property type="entry name" value="ARGININE REPRESSOR"/>
    <property type="match status" value="1"/>
</dbReference>
<dbReference type="HAMAP" id="MF_00173">
    <property type="entry name" value="Arg_repressor"/>
    <property type="match status" value="1"/>
</dbReference>
<evidence type="ECO:0000313" key="10">
    <source>
        <dbReference type="EMBL" id="OGF97130.1"/>
    </source>
</evidence>
<name>A0A1F5YA73_9BACT</name>
<keyword evidence="6 7" id="KW-0804">Transcription</keyword>
<evidence type="ECO:0000256" key="4">
    <source>
        <dbReference type="ARBA" id="ARBA00023015"/>
    </source>
</evidence>
<dbReference type="Proteomes" id="UP000176992">
    <property type="component" value="Unassembled WGS sequence"/>
</dbReference>
<evidence type="ECO:0000256" key="3">
    <source>
        <dbReference type="ARBA" id="ARBA00022490"/>
    </source>
</evidence>
<dbReference type="Pfam" id="PF02863">
    <property type="entry name" value="Arg_repressor_C"/>
    <property type="match status" value="1"/>
</dbReference>
<dbReference type="SUPFAM" id="SSF55252">
    <property type="entry name" value="C-terminal domain of arginine repressor"/>
    <property type="match status" value="1"/>
</dbReference>
<evidence type="ECO:0000256" key="6">
    <source>
        <dbReference type="ARBA" id="ARBA00023163"/>
    </source>
</evidence>
<dbReference type="InterPro" id="IPR020900">
    <property type="entry name" value="Arg_repress_DNA-bd"/>
</dbReference>
<organism evidence="10 11">
    <name type="scientific">Candidatus Glassbacteria bacterium GWA2_58_10</name>
    <dbReference type="NCBI Taxonomy" id="1817865"/>
    <lineage>
        <taxon>Bacteria</taxon>
        <taxon>Candidatus Glassiibacteriota</taxon>
    </lineage>
</organism>
<dbReference type="GO" id="GO:0003700">
    <property type="term" value="F:DNA-binding transcription factor activity"/>
    <property type="evidence" value="ECO:0007669"/>
    <property type="project" value="UniProtKB-UniRule"/>
</dbReference>
<evidence type="ECO:0000256" key="1">
    <source>
        <dbReference type="ARBA" id="ARBA00004496"/>
    </source>
</evidence>
<dbReference type="GO" id="GO:0034618">
    <property type="term" value="F:arginine binding"/>
    <property type="evidence" value="ECO:0007669"/>
    <property type="project" value="InterPro"/>
</dbReference>
<keyword evidence="7" id="KW-0055">Arginine biosynthesis</keyword>
<accession>A0A1F5YA73</accession>
<keyword evidence="4 7" id="KW-0805">Transcription regulation</keyword>
<comment type="subcellular location">
    <subcellularLocation>
        <location evidence="1 7">Cytoplasm</location>
    </subcellularLocation>
</comment>
<dbReference type="InterPro" id="IPR001669">
    <property type="entry name" value="Arg_repress"/>
</dbReference>
<dbReference type="PRINTS" id="PR01467">
    <property type="entry name" value="ARGREPRESSOR"/>
</dbReference>
<dbReference type="Gene3D" id="1.10.10.10">
    <property type="entry name" value="Winged helix-like DNA-binding domain superfamily/Winged helix DNA-binding domain"/>
    <property type="match status" value="1"/>
</dbReference>
<comment type="function">
    <text evidence="7">Regulates arginine biosynthesis genes.</text>
</comment>
<dbReference type="InterPro" id="IPR036251">
    <property type="entry name" value="Arg_repress_C_sf"/>
</dbReference>
<dbReference type="GO" id="GO:0005737">
    <property type="term" value="C:cytoplasm"/>
    <property type="evidence" value="ECO:0007669"/>
    <property type="project" value="UniProtKB-SubCell"/>
</dbReference>
<keyword evidence="3 7" id="KW-0963">Cytoplasm</keyword>
<dbReference type="InterPro" id="IPR020899">
    <property type="entry name" value="Arg_repress_C"/>
</dbReference>
<dbReference type="UniPathway" id="UPA00068"/>
<dbReference type="AlphaFoldDB" id="A0A1F5YA73"/>
<dbReference type="SUPFAM" id="SSF46785">
    <property type="entry name" value="Winged helix' DNA-binding domain"/>
    <property type="match status" value="1"/>
</dbReference>
<reference evidence="10 11" key="1">
    <citation type="journal article" date="2016" name="Nat. Commun.">
        <title>Thousands of microbial genomes shed light on interconnected biogeochemical processes in an aquifer system.</title>
        <authorList>
            <person name="Anantharaman K."/>
            <person name="Brown C.T."/>
            <person name="Hug L.A."/>
            <person name="Sharon I."/>
            <person name="Castelle C.J."/>
            <person name="Probst A.J."/>
            <person name="Thomas B.C."/>
            <person name="Singh A."/>
            <person name="Wilkins M.J."/>
            <person name="Karaoz U."/>
            <person name="Brodie E.L."/>
            <person name="Williams K.H."/>
            <person name="Hubbard S.S."/>
            <person name="Banfield J.F."/>
        </authorList>
    </citation>
    <scope>NUCLEOTIDE SEQUENCE [LARGE SCALE GENOMIC DNA]</scope>
</reference>
<dbReference type="GO" id="GO:1900079">
    <property type="term" value="P:regulation of arginine biosynthetic process"/>
    <property type="evidence" value="ECO:0007669"/>
    <property type="project" value="UniProtKB-UniRule"/>
</dbReference>
<dbReference type="Gene3D" id="3.30.1360.40">
    <property type="match status" value="1"/>
</dbReference>
<protein>
    <recommendedName>
        <fullName evidence="7">Arginine repressor</fullName>
    </recommendedName>
</protein>
<gene>
    <name evidence="7" type="primary">argR</name>
    <name evidence="10" type="ORF">A2Z86_12450</name>
</gene>